<keyword evidence="1" id="KW-0472">Membrane</keyword>
<dbReference type="Proteomes" id="UP000728185">
    <property type="component" value="Unassembled WGS sequence"/>
</dbReference>
<feature type="non-terminal residue" evidence="2">
    <location>
        <position position="1"/>
    </location>
</feature>
<keyword evidence="1" id="KW-0812">Transmembrane</keyword>
<dbReference type="OrthoDB" id="189220at2759"/>
<gene>
    <name evidence="2" type="ORF">FBUS_03960</name>
</gene>
<dbReference type="EMBL" id="LUCM01002642">
    <property type="protein sequence ID" value="KAA0197070.1"/>
    <property type="molecule type" value="Genomic_DNA"/>
</dbReference>
<accession>A0A8E0S256</accession>
<organism evidence="2 3">
    <name type="scientific">Fasciolopsis buskii</name>
    <dbReference type="NCBI Taxonomy" id="27845"/>
    <lineage>
        <taxon>Eukaryota</taxon>
        <taxon>Metazoa</taxon>
        <taxon>Spiralia</taxon>
        <taxon>Lophotrochozoa</taxon>
        <taxon>Platyhelminthes</taxon>
        <taxon>Trematoda</taxon>
        <taxon>Digenea</taxon>
        <taxon>Plagiorchiida</taxon>
        <taxon>Echinostomata</taxon>
        <taxon>Echinostomatoidea</taxon>
        <taxon>Fasciolidae</taxon>
        <taxon>Fasciolopsis</taxon>
    </lineage>
</organism>
<keyword evidence="1" id="KW-1133">Transmembrane helix</keyword>
<evidence type="ECO:0000313" key="2">
    <source>
        <dbReference type="EMBL" id="KAA0197070.1"/>
    </source>
</evidence>
<keyword evidence="3" id="KW-1185">Reference proteome</keyword>
<comment type="caution">
    <text evidence="2">The sequence shown here is derived from an EMBL/GenBank/DDBJ whole genome shotgun (WGS) entry which is preliminary data.</text>
</comment>
<dbReference type="AlphaFoldDB" id="A0A8E0S256"/>
<feature type="transmembrane region" description="Helical" evidence="1">
    <location>
        <begin position="6"/>
        <end position="24"/>
    </location>
</feature>
<evidence type="ECO:0000313" key="3">
    <source>
        <dbReference type="Proteomes" id="UP000728185"/>
    </source>
</evidence>
<protein>
    <submittedName>
        <fullName evidence="2">Uncharacterized protein</fullName>
    </submittedName>
</protein>
<proteinExistence type="predicted"/>
<evidence type="ECO:0000256" key="1">
    <source>
        <dbReference type="SAM" id="Phobius"/>
    </source>
</evidence>
<sequence length="329" mass="36959">FAHHLFPILFLSSFLSLFIFTGFIEHLVKPLFATWHDFFQTDLTQQLLCHVNSNFTSWSRQFISPLPSQKTERNYTGDHSRKKPFKSIEVKTNRKSKKVFGKNKCGCMTRRKTDPKSHNHQVTFALKCDESQSSKMVAVSATSSAFELTSAAEHELCAIPGLHTFLITTRGLRRHSLPETQGAIRKTFNFTLSSSRRNPPMLVFDTRSGKLFGPGGYGRALANSANPPAASAHPKLGAKSLRTASANILQTLCEDLMHQPQQQQQKDDEEEIICSQKHGASSMVNPFQLPDAWLVTDHAHYQPTLAIHLATTDFVTLAHRRSSMPLIEK</sequence>
<name>A0A8E0S256_9TREM</name>
<reference evidence="2" key="1">
    <citation type="submission" date="2019-05" db="EMBL/GenBank/DDBJ databases">
        <title>Annotation for the trematode Fasciolopsis buski.</title>
        <authorList>
            <person name="Choi Y.-J."/>
        </authorList>
    </citation>
    <scope>NUCLEOTIDE SEQUENCE</scope>
    <source>
        <strain evidence="2">HT</strain>
        <tissue evidence="2">Whole worm</tissue>
    </source>
</reference>